<dbReference type="Gene3D" id="1.10.10.10">
    <property type="entry name" value="Winged helix-like DNA-binding domain superfamily/Winged helix DNA-binding domain"/>
    <property type="match status" value="1"/>
</dbReference>
<dbReference type="SUPFAM" id="SSF88659">
    <property type="entry name" value="Sigma3 and sigma4 domains of RNA polymerase sigma factors"/>
    <property type="match status" value="1"/>
</dbReference>
<dbReference type="InterPro" id="IPR036388">
    <property type="entry name" value="WH-like_DNA-bd_sf"/>
</dbReference>
<dbReference type="InterPro" id="IPR013325">
    <property type="entry name" value="RNA_pol_sigma_r2"/>
</dbReference>
<reference evidence="7 8" key="1">
    <citation type="submission" date="2016-10" db="EMBL/GenBank/DDBJ databases">
        <authorList>
            <person name="de Groot N.N."/>
        </authorList>
    </citation>
    <scope>NUCLEOTIDE SEQUENCE [LARGE SCALE GENOMIC DNA]</scope>
    <source>
        <strain evidence="7 8">AR32</strain>
    </source>
</reference>
<dbReference type="NCBIfam" id="TIGR02937">
    <property type="entry name" value="sigma70-ECF"/>
    <property type="match status" value="1"/>
</dbReference>
<dbReference type="Proteomes" id="UP000236735">
    <property type="component" value="Unassembled WGS sequence"/>
</dbReference>
<gene>
    <name evidence="7" type="ORF">SAMN05216354_2507</name>
</gene>
<dbReference type="InterPro" id="IPR039425">
    <property type="entry name" value="RNA_pol_sigma-70-like"/>
</dbReference>
<dbReference type="NCBIfam" id="TIGR02985">
    <property type="entry name" value="Sig70_bacteroi1"/>
    <property type="match status" value="1"/>
</dbReference>
<dbReference type="GO" id="GO:0006352">
    <property type="term" value="P:DNA-templated transcription initiation"/>
    <property type="evidence" value="ECO:0007669"/>
    <property type="project" value="InterPro"/>
</dbReference>
<evidence type="ECO:0000256" key="2">
    <source>
        <dbReference type="ARBA" id="ARBA00023015"/>
    </source>
</evidence>
<dbReference type="PANTHER" id="PTHR43133:SF46">
    <property type="entry name" value="RNA POLYMERASE SIGMA-70 FACTOR ECF SUBFAMILY"/>
    <property type="match status" value="1"/>
</dbReference>
<evidence type="ECO:0000256" key="1">
    <source>
        <dbReference type="ARBA" id="ARBA00010641"/>
    </source>
</evidence>
<keyword evidence="2" id="KW-0805">Transcription regulation</keyword>
<evidence type="ECO:0000259" key="5">
    <source>
        <dbReference type="Pfam" id="PF04542"/>
    </source>
</evidence>
<dbReference type="Pfam" id="PF04542">
    <property type="entry name" value="Sigma70_r2"/>
    <property type="match status" value="1"/>
</dbReference>
<proteinExistence type="inferred from homology"/>
<dbReference type="AlphaFoldDB" id="A0A1H5WUF8"/>
<dbReference type="InterPro" id="IPR014327">
    <property type="entry name" value="RNA_pol_sigma70_bacteroid"/>
</dbReference>
<dbReference type="InterPro" id="IPR013324">
    <property type="entry name" value="RNA_pol_sigma_r3/r4-like"/>
</dbReference>
<dbReference type="InterPro" id="IPR007627">
    <property type="entry name" value="RNA_pol_sigma70_r2"/>
</dbReference>
<keyword evidence="4" id="KW-0804">Transcription</keyword>
<keyword evidence="3" id="KW-0731">Sigma factor</keyword>
<organism evidence="7 8">
    <name type="scientific">Xylanibacter ruminicola</name>
    <name type="common">Prevotella ruminicola</name>
    <dbReference type="NCBI Taxonomy" id="839"/>
    <lineage>
        <taxon>Bacteria</taxon>
        <taxon>Pseudomonadati</taxon>
        <taxon>Bacteroidota</taxon>
        <taxon>Bacteroidia</taxon>
        <taxon>Bacteroidales</taxon>
        <taxon>Prevotellaceae</taxon>
        <taxon>Xylanibacter</taxon>
    </lineage>
</organism>
<dbReference type="InterPro" id="IPR013249">
    <property type="entry name" value="RNA_pol_sigma70_r4_t2"/>
</dbReference>
<dbReference type="Gene3D" id="1.10.1740.10">
    <property type="match status" value="1"/>
</dbReference>
<feature type="domain" description="RNA polymerase sigma factor 70 region 4 type 2" evidence="6">
    <location>
        <begin position="105"/>
        <end position="156"/>
    </location>
</feature>
<dbReference type="GO" id="GO:0016987">
    <property type="term" value="F:sigma factor activity"/>
    <property type="evidence" value="ECO:0007669"/>
    <property type="project" value="UniProtKB-KW"/>
</dbReference>
<dbReference type="SUPFAM" id="SSF88946">
    <property type="entry name" value="Sigma2 domain of RNA polymerase sigma factors"/>
    <property type="match status" value="1"/>
</dbReference>
<dbReference type="Pfam" id="PF08281">
    <property type="entry name" value="Sigma70_r4_2"/>
    <property type="match status" value="1"/>
</dbReference>
<dbReference type="CDD" id="cd06171">
    <property type="entry name" value="Sigma70_r4"/>
    <property type="match status" value="1"/>
</dbReference>
<name>A0A1H5WUF8_XYLRU</name>
<sequence>MLLFFCVFMDIKQLFLYYYRPLCLYALHYVNDTDVVEDLVQECFVRLIEKEPVANEKAWLYATVRNTCIDHLRRKFPQATDIQPTDLEGVISDEEAAERSLHEAELWTAIDSLPERCREIFLMAKQDGMKYHEIAEELHISEKTVEHQVSKALRFLRKKSGDYFYLLNLV</sequence>
<dbReference type="InterPro" id="IPR014284">
    <property type="entry name" value="RNA_pol_sigma-70_dom"/>
</dbReference>
<evidence type="ECO:0000256" key="4">
    <source>
        <dbReference type="ARBA" id="ARBA00023163"/>
    </source>
</evidence>
<dbReference type="EMBL" id="FNUV01000007">
    <property type="protein sequence ID" value="SEG03162.1"/>
    <property type="molecule type" value="Genomic_DNA"/>
</dbReference>
<evidence type="ECO:0000256" key="3">
    <source>
        <dbReference type="ARBA" id="ARBA00023082"/>
    </source>
</evidence>
<comment type="similarity">
    <text evidence="1">Belongs to the sigma-70 factor family. ECF subfamily.</text>
</comment>
<evidence type="ECO:0000313" key="8">
    <source>
        <dbReference type="Proteomes" id="UP000236735"/>
    </source>
</evidence>
<feature type="domain" description="RNA polymerase sigma-70 region 2" evidence="5">
    <location>
        <begin position="14"/>
        <end position="75"/>
    </location>
</feature>
<accession>A0A1H5WUF8</accession>
<protein>
    <submittedName>
        <fullName evidence="7">RNA polymerase sigma-70 factor, ECF subfamily</fullName>
    </submittedName>
</protein>
<dbReference type="GO" id="GO:0003677">
    <property type="term" value="F:DNA binding"/>
    <property type="evidence" value="ECO:0007669"/>
    <property type="project" value="InterPro"/>
</dbReference>
<evidence type="ECO:0000259" key="6">
    <source>
        <dbReference type="Pfam" id="PF08281"/>
    </source>
</evidence>
<evidence type="ECO:0000313" key="7">
    <source>
        <dbReference type="EMBL" id="SEG03162.1"/>
    </source>
</evidence>
<dbReference type="PANTHER" id="PTHR43133">
    <property type="entry name" value="RNA POLYMERASE ECF-TYPE SIGMA FACTO"/>
    <property type="match status" value="1"/>
</dbReference>